<keyword evidence="4" id="KW-1185">Reference proteome</keyword>
<keyword evidence="2" id="KW-0732">Signal</keyword>
<feature type="compositionally biased region" description="Basic and acidic residues" evidence="1">
    <location>
        <begin position="86"/>
        <end position="105"/>
    </location>
</feature>
<dbReference type="AlphaFoldDB" id="A0AAV9E222"/>
<sequence>MSVGHHPLFRLALWTTRTLARTWSSGGIGRSNNGGWRGSWRALASCRGRRRRERRRAGAEEAVAEGEAAGLEEGAIGEGGGGGAESVREEMSRGEGNDGGVKEEGVGSAVGGGGGAKDGGVGEKEGAKGGAVEDEDLVIAEEVHVHRGDVDDCAEETQFSNVAVGGERHTKGKTLIQTIPSQVRQQ</sequence>
<protein>
    <submittedName>
        <fullName evidence="3">Uncharacterized protein</fullName>
    </submittedName>
</protein>
<evidence type="ECO:0000313" key="3">
    <source>
        <dbReference type="EMBL" id="KAK1307451.1"/>
    </source>
</evidence>
<feature type="chain" id="PRO_5043945066" evidence="2">
    <location>
        <begin position="21"/>
        <end position="186"/>
    </location>
</feature>
<evidence type="ECO:0000256" key="1">
    <source>
        <dbReference type="SAM" id="MobiDB-lite"/>
    </source>
</evidence>
<reference evidence="3" key="2">
    <citation type="submission" date="2023-06" db="EMBL/GenBank/DDBJ databases">
        <authorList>
            <person name="Ma L."/>
            <person name="Liu K.-W."/>
            <person name="Li Z."/>
            <person name="Hsiao Y.-Y."/>
            <person name="Qi Y."/>
            <person name="Fu T."/>
            <person name="Tang G."/>
            <person name="Zhang D."/>
            <person name="Sun W.-H."/>
            <person name="Liu D.-K."/>
            <person name="Li Y."/>
            <person name="Chen G.-Z."/>
            <person name="Liu X.-D."/>
            <person name="Liao X.-Y."/>
            <person name="Jiang Y.-T."/>
            <person name="Yu X."/>
            <person name="Hao Y."/>
            <person name="Huang J."/>
            <person name="Zhao X.-W."/>
            <person name="Ke S."/>
            <person name="Chen Y.-Y."/>
            <person name="Wu W.-L."/>
            <person name="Hsu J.-L."/>
            <person name="Lin Y.-F."/>
            <person name="Huang M.-D."/>
            <person name="Li C.-Y."/>
            <person name="Huang L."/>
            <person name="Wang Z.-W."/>
            <person name="Zhao X."/>
            <person name="Zhong W.-Y."/>
            <person name="Peng D.-H."/>
            <person name="Ahmad S."/>
            <person name="Lan S."/>
            <person name="Zhang J.-S."/>
            <person name="Tsai W.-C."/>
            <person name="Van De Peer Y."/>
            <person name="Liu Z.-J."/>
        </authorList>
    </citation>
    <scope>NUCLEOTIDE SEQUENCE</scope>
    <source>
        <strain evidence="3">CP</strain>
        <tissue evidence="3">Leaves</tissue>
    </source>
</reference>
<evidence type="ECO:0000313" key="4">
    <source>
        <dbReference type="Proteomes" id="UP001180020"/>
    </source>
</evidence>
<dbReference type="EMBL" id="JAUJYO010000010">
    <property type="protein sequence ID" value="KAK1307451.1"/>
    <property type="molecule type" value="Genomic_DNA"/>
</dbReference>
<dbReference type="Proteomes" id="UP001180020">
    <property type="component" value="Unassembled WGS sequence"/>
</dbReference>
<feature type="signal peptide" evidence="2">
    <location>
        <begin position="1"/>
        <end position="20"/>
    </location>
</feature>
<feature type="region of interest" description="Disordered" evidence="1">
    <location>
        <begin position="48"/>
        <end position="135"/>
    </location>
</feature>
<comment type="caution">
    <text evidence="3">The sequence shown here is derived from an EMBL/GenBank/DDBJ whole genome shotgun (WGS) entry which is preliminary data.</text>
</comment>
<accession>A0AAV9E222</accession>
<evidence type="ECO:0000256" key="2">
    <source>
        <dbReference type="SAM" id="SignalP"/>
    </source>
</evidence>
<feature type="compositionally biased region" description="Low complexity" evidence="1">
    <location>
        <begin position="65"/>
        <end position="74"/>
    </location>
</feature>
<reference evidence="3" key="1">
    <citation type="journal article" date="2023" name="Nat. Commun.">
        <title>Diploid and tetraploid genomes of Acorus and the evolution of monocots.</title>
        <authorList>
            <person name="Ma L."/>
            <person name="Liu K.W."/>
            <person name="Li Z."/>
            <person name="Hsiao Y.Y."/>
            <person name="Qi Y."/>
            <person name="Fu T."/>
            <person name="Tang G.D."/>
            <person name="Zhang D."/>
            <person name="Sun W.H."/>
            <person name="Liu D.K."/>
            <person name="Li Y."/>
            <person name="Chen G.Z."/>
            <person name="Liu X.D."/>
            <person name="Liao X.Y."/>
            <person name="Jiang Y.T."/>
            <person name="Yu X."/>
            <person name="Hao Y."/>
            <person name="Huang J."/>
            <person name="Zhao X.W."/>
            <person name="Ke S."/>
            <person name="Chen Y.Y."/>
            <person name="Wu W.L."/>
            <person name="Hsu J.L."/>
            <person name="Lin Y.F."/>
            <person name="Huang M.D."/>
            <person name="Li C.Y."/>
            <person name="Huang L."/>
            <person name="Wang Z.W."/>
            <person name="Zhao X."/>
            <person name="Zhong W.Y."/>
            <person name="Peng D.H."/>
            <person name="Ahmad S."/>
            <person name="Lan S."/>
            <person name="Zhang J.S."/>
            <person name="Tsai W.C."/>
            <person name="Van de Peer Y."/>
            <person name="Liu Z.J."/>
        </authorList>
    </citation>
    <scope>NUCLEOTIDE SEQUENCE</scope>
    <source>
        <strain evidence="3">CP</strain>
    </source>
</reference>
<proteinExistence type="predicted"/>
<organism evidence="3 4">
    <name type="scientific">Acorus calamus</name>
    <name type="common">Sweet flag</name>
    <dbReference type="NCBI Taxonomy" id="4465"/>
    <lineage>
        <taxon>Eukaryota</taxon>
        <taxon>Viridiplantae</taxon>
        <taxon>Streptophyta</taxon>
        <taxon>Embryophyta</taxon>
        <taxon>Tracheophyta</taxon>
        <taxon>Spermatophyta</taxon>
        <taxon>Magnoliopsida</taxon>
        <taxon>Liliopsida</taxon>
        <taxon>Acoraceae</taxon>
        <taxon>Acorus</taxon>
    </lineage>
</organism>
<feature type="compositionally biased region" description="Gly residues" evidence="1">
    <location>
        <begin position="108"/>
        <end position="119"/>
    </location>
</feature>
<name>A0AAV9E222_ACOCL</name>
<gene>
    <name evidence="3" type="ORF">QJS10_CPA10g00445</name>
</gene>